<dbReference type="InterPro" id="IPR018060">
    <property type="entry name" value="HTH_AraC"/>
</dbReference>
<evidence type="ECO:0000313" key="4">
    <source>
        <dbReference type="EMBL" id="MDM1549859.1"/>
    </source>
</evidence>
<reference evidence="4" key="2">
    <citation type="journal article" date="2022" name="Sci. Total Environ.">
        <title>Prevalence, transmission, and molecular epidemiology of tet(X)-positive bacteria among humans, animals, and environmental niches in China: An epidemiological, and genomic-based study.</title>
        <authorList>
            <person name="Dong N."/>
            <person name="Zeng Y."/>
            <person name="Cai C."/>
            <person name="Sun C."/>
            <person name="Lu J."/>
            <person name="Liu C."/>
            <person name="Zhou H."/>
            <person name="Sun Q."/>
            <person name="Shu L."/>
            <person name="Wang H."/>
            <person name="Wang Y."/>
            <person name="Wang S."/>
            <person name="Wu C."/>
            <person name="Chan E.W."/>
            <person name="Chen G."/>
            <person name="Shen Z."/>
            <person name="Chen S."/>
            <person name="Zhang R."/>
        </authorList>
    </citation>
    <scope>NUCLEOTIDE SEQUENCE</scope>
    <source>
        <strain evidence="4">210</strain>
    </source>
</reference>
<keyword evidence="2" id="KW-1133">Transmembrane helix</keyword>
<dbReference type="AlphaFoldDB" id="A0AAW7DCY7"/>
<proteinExistence type="predicted"/>
<sequence>MANAQTDYEKSVAYNVLGESQIDVSNYVKSVDYLEKSIYHIKKTDSIDLYLRILGTLIVAYRQAGLVNDSDSNWKLFQKEIKKIPEEDQNVSLLFIRARMYDIDKNYCKSAETREKFNNLFKHRAGDNEIGYSFNFAIVVQIVYDQFKCGNIEASQKTMIEAESILAKMKQRDNIFMYEFYLLDKALFFVHNKQNNLAKKTFDQAYNLSLKVKSGNIQKVILEERLNANIDSAEEKLKIYEALEILTKKEIKATKKITEIETKKNKEKLKTISDNNRNYLIFFGIISLCLVLFIVYYYQRNKKQKAQFLKIIKELEQSVEDKTLKEDVYLSEKLIKSDETEKKLVEKLNSFEKKQLFNTKGISVAQMAVMLKTNTKYLSYILKEYRNADFYTYINNCRINFIVKELHDNPSLLNYKIAVLSDMCGYNSHSQFASIFKSIKEISPSQYISFLRQERKGK</sequence>
<accession>A0AAW7DCY7</accession>
<comment type="caution">
    <text evidence="4">The sequence shown here is derived from an EMBL/GenBank/DDBJ whole genome shotgun (WGS) entry which is preliminary data.</text>
</comment>
<feature type="domain" description="HTH araC/xylS-type" evidence="3">
    <location>
        <begin position="346"/>
        <end position="450"/>
    </location>
</feature>
<dbReference type="GO" id="GO:0003700">
    <property type="term" value="F:DNA-binding transcription factor activity"/>
    <property type="evidence" value="ECO:0007669"/>
    <property type="project" value="InterPro"/>
</dbReference>
<reference evidence="4" key="1">
    <citation type="submission" date="2020-06" db="EMBL/GenBank/DDBJ databases">
        <authorList>
            <person name="Dong N."/>
        </authorList>
    </citation>
    <scope>NUCLEOTIDE SEQUENCE</scope>
    <source>
        <strain evidence="4">210</strain>
    </source>
</reference>
<keyword evidence="2" id="KW-0472">Membrane</keyword>
<feature type="transmembrane region" description="Helical" evidence="2">
    <location>
        <begin position="279"/>
        <end position="298"/>
    </location>
</feature>
<dbReference type="PANTHER" id="PTHR43280:SF2">
    <property type="entry name" value="HTH-TYPE TRANSCRIPTIONAL REGULATOR EXSA"/>
    <property type="match status" value="1"/>
</dbReference>
<dbReference type="PANTHER" id="PTHR43280">
    <property type="entry name" value="ARAC-FAMILY TRANSCRIPTIONAL REGULATOR"/>
    <property type="match status" value="1"/>
</dbReference>
<evidence type="ECO:0000313" key="5">
    <source>
        <dbReference type="Proteomes" id="UP001173578"/>
    </source>
</evidence>
<dbReference type="Gene3D" id="1.10.10.60">
    <property type="entry name" value="Homeodomain-like"/>
    <property type="match status" value="1"/>
</dbReference>
<gene>
    <name evidence="4" type="ORF">HX095_01360</name>
</gene>
<evidence type="ECO:0000256" key="1">
    <source>
        <dbReference type="ARBA" id="ARBA00023125"/>
    </source>
</evidence>
<organism evidence="4 5">
    <name type="scientific">Empedobacter falsenii</name>
    <dbReference type="NCBI Taxonomy" id="343874"/>
    <lineage>
        <taxon>Bacteria</taxon>
        <taxon>Pseudomonadati</taxon>
        <taxon>Bacteroidota</taxon>
        <taxon>Flavobacteriia</taxon>
        <taxon>Flavobacteriales</taxon>
        <taxon>Weeksellaceae</taxon>
        <taxon>Empedobacter</taxon>
    </lineage>
</organism>
<dbReference type="SMART" id="SM00342">
    <property type="entry name" value="HTH_ARAC"/>
    <property type="match status" value="1"/>
</dbReference>
<dbReference type="GO" id="GO:0043565">
    <property type="term" value="F:sequence-specific DNA binding"/>
    <property type="evidence" value="ECO:0007669"/>
    <property type="project" value="InterPro"/>
</dbReference>
<keyword evidence="2" id="KW-0812">Transmembrane</keyword>
<keyword evidence="1" id="KW-0238">DNA-binding</keyword>
<evidence type="ECO:0000259" key="3">
    <source>
        <dbReference type="PROSITE" id="PS01124"/>
    </source>
</evidence>
<dbReference type="PROSITE" id="PS01124">
    <property type="entry name" value="HTH_ARAC_FAMILY_2"/>
    <property type="match status" value="1"/>
</dbReference>
<dbReference type="EMBL" id="JACALR010000001">
    <property type="protein sequence ID" value="MDM1549859.1"/>
    <property type="molecule type" value="Genomic_DNA"/>
</dbReference>
<protein>
    <submittedName>
        <fullName evidence="4">Helix-turn-helix domain-containing protein</fullName>
    </submittedName>
</protein>
<evidence type="ECO:0000256" key="2">
    <source>
        <dbReference type="SAM" id="Phobius"/>
    </source>
</evidence>
<dbReference type="Proteomes" id="UP001173578">
    <property type="component" value="Unassembled WGS sequence"/>
</dbReference>
<name>A0AAW7DCY7_9FLAO</name>
<dbReference type="Pfam" id="PF12833">
    <property type="entry name" value="HTH_18"/>
    <property type="match status" value="1"/>
</dbReference>